<dbReference type="AlphaFoldDB" id="A0A3G9J3T3"/>
<evidence type="ECO:0000313" key="1">
    <source>
        <dbReference type="EMBL" id="BBH19373.1"/>
    </source>
</evidence>
<dbReference type="RefSeq" id="WP_125653726.1">
    <property type="nucleotide sequence ID" value="NZ_AP019308.1"/>
</dbReference>
<accession>A0A3G9J3T3</accession>
<dbReference type="EMBL" id="AP019308">
    <property type="protein sequence ID" value="BBH19373.1"/>
    <property type="molecule type" value="Genomic_DNA"/>
</dbReference>
<sequence>MFSPTASKKLISVGLLTTALTGCGSMAPINNIEPAPFVQSADTDFTNSPSAAKRFHNSFEDMQELLTSFGVKQMLSSLDESKDTVQIQIRRMKDHRTSLNESDLAKLRQAIFDKVGQPFNLNITQFEIGDNPSNIGHIQQINDNSLLIEDDTKLNGGKKDMPERMLYTIDSDTNITKEGSSDLLSIHDFKVGQHVKIWNEGFILESYPGQTSALDVIILPE</sequence>
<evidence type="ECO:0000313" key="2">
    <source>
        <dbReference type="Proteomes" id="UP000275368"/>
    </source>
</evidence>
<dbReference type="Pfam" id="PF11518">
    <property type="entry name" value="DUF3221"/>
    <property type="match status" value="1"/>
</dbReference>
<gene>
    <name evidence="1" type="ORF">Back11_07180</name>
</gene>
<name>A0A3G9J3T3_9BACL</name>
<dbReference type="KEGG" id="pbk:Back11_07180"/>
<dbReference type="OrthoDB" id="2679107at2"/>
<dbReference type="InterPro" id="IPR021598">
    <property type="entry name" value="DUF3221"/>
</dbReference>
<organism evidence="1 2">
    <name type="scientific">Paenibacillus baekrokdamisoli</name>
    <dbReference type="NCBI Taxonomy" id="1712516"/>
    <lineage>
        <taxon>Bacteria</taxon>
        <taxon>Bacillati</taxon>
        <taxon>Bacillota</taxon>
        <taxon>Bacilli</taxon>
        <taxon>Bacillales</taxon>
        <taxon>Paenibacillaceae</taxon>
        <taxon>Paenibacillus</taxon>
    </lineage>
</organism>
<dbReference type="Proteomes" id="UP000275368">
    <property type="component" value="Chromosome"/>
</dbReference>
<keyword evidence="2" id="KW-1185">Reference proteome</keyword>
<protein>
    <submittedName>
        <fullName evidence="1">Uncharacterized protein</fullName>
    </submittedName>
</protein>
<reference evidence="1 2" key="1">
    <citation type="submission" date="2018-11" db="EMBL/GenBank/DDBJ databases">
        <title>Complete genome sequence of Paenibacillus baekrokdamisoli strain KCTC 33723.</title>
        <authorList>
            <person name="Kang S.W."/>
            <person name="Lee K.C."/>
            <person name="Kim K.K."/>
            <person name="Kim J.S."/>
            <person name="Kim D.S."/>
            <person name="Ko S.H."/>
            <person name="Yang S.H."/>
            <person name="Lee J.S."/>
        </authorList>
    </citation>
    <scope>NUCLEOTIDE SEQUENCE [LARGE SCALE GENOMIC DNA]</scope>
    <source>
        <strain evidence="1 2">KCTC 33723</strain>
    </source>
</reference>
<proteinExistence type="predicted"/>